<keyword evidence="1" id="KW-0812">Transmembrane</keyword>
<organism evidence="2 3">
    <name type="scientific">Nocardioides fonticola</name>
    <dbReference type="NCBI Taxonomy" id="450363"/>
    <lineage>
        <taxon>Bacteria</taxon>
        <taxon>Bacillati</taxon>
        <taxon>Actinomycetota</taxon>
        <taxon>Actinomycetes</taxon>
        <taxon>Propionibacteriales</taxon>
        <taxon>Nocardioidaceae</taxon>
        <taxon>Nocardioides</taxon>
    </lineage>
</organism>
<feature type="transmembrane region" description="Helical" evidence="1">
    <location>
        <begin position="24"/>
        <end position="48"/>
    </location>
</feature>
<gene>
    <name evidence="2" type="ORF">GCM10022215_17850</name>
</gene>
<dbReference type="EMBL" id="BAAAZH010000012">
    <property type="protein sequence ID" value="GAA4117337.1"/>
    <property type="molecule type" value="Genomic_DNA"/>
</dbReference>
<keyword evidence="3" id="KW-1185">Reference proteome</keyword>
<proteinExistence type="predicted"/>
<evidence type="ECO:0000256" key="1">
    <source>
        <dbReference type="SAM" id="Phobius"/>
    </source>
</evidence>
<accession>A0ABP7XI94</accession>
<evidence type="ECO:0000313" key="3">
    <source>
        <dbReference type="Proteomes" id="UP001501495"/>
    </source>
</evidence>
<dbReference type="Proteomes" id="UP001501495">
    <property type="component" value="Unassembled WGS sequence"/>
</dbReference>
<evidence type="ECO:0000313" key="2">
    <source>
        <dbReference type="EMBL" id="GAA4117337.1"/>
    </source>
</evidence>
<keyword evidence="1" id="KW-1133">Transmembrane helix</keyword>
<name>A0ABP7XI94_9ACTN</name>
<sequence length="72" mass="7338">MAPVTDVIRDPLDDERGGLLVEPFALVASAVIAGVVGGAGAMAGLWALTWRIAGRRAAATLPARTRGGARRA</sequence>
<comment type="caution">
    <text evidence="2">The sequence shown here is derived from an EMBL/GenBank/DDBJ whole genome shotgun (WGS) entry which is preliminary data.</text>
</comment>
<reference evidence="3" key="1">
    <citation type="journal article" date="2019" name="Int. J. Syst. Evol. Microbiol.">
        <title>The Global Catalogue of Microorganisms (GCM) 10K type strain sequencing project: providing services to taxonomists for standard genome sequencing and annotation.</title>
        <authorList>
            <consortium name="The Broad Institute Genomics Platform"/>
            <consortium name="The Broad Institute Genome Sequencing Center for Infectious Disease"/>
            <person name="Wu L."/>
            <person name="Ma J."/>
        </authorList>
    </citation>
    <scope>NUCLEOTIDE SEQUENCE [LARGE SCALE GENOMIC DNA]</scope>
    <source>
        <strain evidence="3">JCM 16703</strain>
    </source>
</reference>
<protein>
    <submittedName>
        <fullName evidence="2">Uncharacterized protein</fullName>
    </submittedName>
</protein>
<keyword evidence="1" id="KW-0472">Membrane</keyword>